<gene>
    <name evidence="3" type="ORF">POPTR_015G000300</name>
</gene>
<evidence type="ECO:0000313" key="4">
    <source>
        <dbReference type="Proteomes" id="UP000006729"/>
    </source>
</evidence>
<dbReference type="Gene3D" id="3.90.70.130">
    <property type="match status" value="1"/>
</dbReference>
<evidence type="ECO:0000259" key="2">
    <source>
        <dbReference type="Pfam" id="PF07910"/>
    </source>
</evidence>
<keyword evidence="4" id="KW-1185">Reference proteome</keyword>
<dbReference type="STRING" id="3694.B9IDD1"/>
<dbReference type="Pfam" id="PF07910">
    <property type="entry name" value="Peptidase_C78"/>
    <property type="match status" value="1"/>
</dbReference>
<evidence type="ECO:0000313" key="3">
    <source>
        <dbReference type="EMBL" id="PNS99597.1"/>
    </source>
</evidence>
<accession>B9IDD1</accession>
<evidence type="ECO:0000256" key="1">
    <source>
        <dbReference type="ARBA" id="ARBA00022801"/>
    </source>
</evidence>
<sequence length="183" mass="20066">MARGLPGKKGFDALGSHHFNNSVYGSRHWIGTTECASPFDSFGLRARIVDFGPEELQSLFLSVPSTSLPSPLMTTNARGKRKASQVYGPMDRYLVGRNCDVSQLESAVNDKSRSSTNNKAGEIQHDGHSITIVGIQVRRQENKVLQYNLLILDPAHLCPIDPGIANGQEVEQLKKIDGVFIAF</sequence>
<dbReference type="InterPro" id="IPR012462">
    <property type="entry name" value="UFSP1/2_DUB_cat"/>
</dbReference>
<dbReference type="GO" id="GO:0016787">
    <property type="term" value="F:hydrolase activity"/>
    <property type="evidence" value="ECO:0007669"/>
    <property type="project" value="UniProtKB-KW"/>
</dbReference>
<name>B9IDD1_POPTR</name>
<dbReference type="eggNOG" id="KOG4696">
    <property type="taxonomic scope" value="Eukaryota"/>
</dbReference>
<organism evidence="3 4">
    <name type="scientific">Populus trichocarpa</name>
    <name type="common">Western balsam poplar</name>
    <name type="synonym">Populus balsamifera subsp. trichocarpa</name>
    <dbReference type="NCBI Taxonomy" id="3694"/>
    <lineage>
        <taxon>Eukaryota</taxon>
        <taxon>Viridiplantae</taxon>
        <taxon>Streptophyta</taxon>
        <taxon>Embryophyta</taxon>
        <taxon>Tracheophyta</taxon>
        <taxon>Spermatophyta</taxon>
        <taxon>Magnoliopsida</taxon>
        <taxon>eudicotyledons</taxon>
        <taxon>Gunneridae</taxon>
        <taxon>Pentapetalae</taxon>
        <taxon>rosids</taxon>
        <taxon>fabids</taxon>
        <taxon>Malpighiales</taxon>
        <taxon>Salicaceae</taxon>
        <taxon>Saliceae</taxon>
        <taxon>Populus</taxon>
    </lineage>
</organism>
<proteinExistence type="predicted"/>
<dbReference type="EMBL" id="CM009304">
    <property type="protein sequence ID" value="PNS99597.1"/>
    <property type="molecule type" value="Genomic_DNA"/>
</dbReference>
<dbReference type="InParanoid" id="B9IDD1"/>
<reference evidence="3 4" key="1">
    <citation type="journal article" date="2006" name="Science">
        <title>The genome of black cottonwood, Populus trichocarpa (Torr. &amp; Gray).</title>
        <authorList>
            <person name="Tuskan G.A."/>
            <person name="Difazio S."/>
            <person name="Jansson S."/>
            <person name="Bohlmann J."/>
            <person name="Grigoriev I."/>
            <person name="Hellsten U."/>
            <person name="Putnam N."/>
            <person name="Ralph S."/>
            <person name="Rombauts S."/>
            <person name="Salamov A."/>
            <person name="Schein J."/>
            <person name="Sterck L."/>
            <person name="Aerts A."/>
            <person name="Bhalerao R.R."/>
            <person name="Bhalerao R.P."/>
            <person name="Blaudez D."/>
            <person name="Boerjan W."/>
            <person name="Brun A."/>
            <person name="Brunner A."/>
            <person name="Busov V."/>
            <person name="Campbell M."/>
            <person name="Carlson J."/>
            <person name="Chalot M."/>
            <person name="Chapman J."/>
            <person name="Chen G.L."/>
            <person name="Cooper D."/>
            <person name="Coutinho P.M."/>
            <person name="Couturier J."/>
            <person name="Covert S."/>
            <person name="Cronk Q."/>
            <person name="Cunningham R."/>
            <person name="Davis J."/>
            <person name="Degroeve S."/>
            <person name="Dejardin A."/>
            <person name="Depamphilis C."/>
            <person name="Detter J."/>
            <person name="Dirks B."/>
            <person name="Dubchak I."/>
            <person name="Duplessis S."/>
            <person name="Ehlting J."/>
            <person name="Ellis B."/>
            <person name="Gendler K."/>
            <person name="Goodstein D."/>
            <person name="Gribskov M."/>
            <person name="Grimwood J."/>
            <person name="Groover A."/>
            <person name="Gunter L."/>
            <person name="Hamberger B."/>
            <person name="Heinze B."/>
            <person name="Helariutta Y."/>
            <person name="Henrissat B."/>
            <person name="Holligan D."/>
            <person name="Holt R."/>
            <person name="Huang W."/>
            <person name="Islam-Faridi N."/>
            <person name="Jones S."/>
            <person name="Jones-Rhoades M."/>
            <person name="Jorgensen R."/>
            <person name="Joshi C."/>
            <person name="Kangasjarvi J."/>
            <person name="Karlsson J."/>
            <person name="Kelleher C."/>
            <person name="Kirkpatrick R."/>
            <person name="Kirst M."/>
            <person name="Kohler A."/>
            <person name="Kalluri U."/>
            <person name="Larimer F."/>
            <person name="Leebens-Mack J."/>
            <person name="Leple J.C."/>
            <person name="Locascio P."/>
            <person name="Lou Y."/>
            <person name="Lucas S."/>
            <person name="Martin F."/>
            <person name="Montanini B."/>
            <person name="Napoli C."/>
            <person name="Nelson D.R."/>
            <person name="Nelson C."/>
            <person name="Nieminen K."/>
            <person name="Nilsson O."/>
            <person name="Pereda V."/>
            <person name="Peter G."/>
            <person name="Philippe R."/>
            <person name="Pilate G."/>
            <person name="Poliakov A."/>
            <person name="Razumovskaya J."/>
            <person name="Richardson P."/>
            <person name="Rinaldi C."/>
            <person name="Ritland K."/>
            <person name="Rouze P."/>
            <person name="Ryaboy D."/>
            <person name="Schmutz J."/>
            <person name="Schrader J."/>
            <person name="Segerman B."/>
            <person name="Shin H."/>
            <person name="Siddiqui A."/>
            <person name="Sterky F."/>
            <person name="Terry A."/>
            <person name="Tsai C.J."/>
            <person name="Uberbacher E."/>
            <person name="Unneberg P."/>
            <person name="Vahala J."/>
            <person name="Wall K."/>
            <person name="Wessler S."/>
            <person name="Yang G."/>
            <person name="Yin T."/>
            <person name="Douglas C."/>
            <person name="Marra M."/>
            <person name="Sandberg G."/>
            <person name="Van de Peer Y."/>
            <person name="Rokhsar D."/>
        </authorList>
    </citation>
    <scope>NUCLEOTIDE SEQUENCE [LARGE SCALE GENOMIC DNA]</scope>
    <source>
        <strain evidence="4">cv. Nisqually</strain>
    </source>
</reference>
<dbReference type="HOGENOM" id="CLU_1477502_0_0_1"/>
<keyword evidence="1" id="KW-0378">Hydrolase</keyword>
<dbReference type="AlphaFoldDB" id="B9IDD1"/>
<dbReference type="Proteomes" id="UP000006729">
    <property type="component" value="Chromosome 15"/>
</dbReference>
<protein>
    <recommendedName>
        <fullName evidence="2">UFSP1/2/DUB catalytic domain-containing protein</fullName>
    </recommendedName>
</protein>
<feature type="domain" description="UFSP1/2/DUB catalytic" evidence="2">
    <location>
        <begin position="11"/>
        <end position="156"/>
    </location>
</feature>